<accession>A0A7J8BAA6</accession>
<evidence type="ECO:0000256" key="1">
    <source>
        <dbReference type="SAM" id="MobiDB-lite"/>
    </source>
</evidence>
<feature type="compositionally biased region" description="Polar residues" evidence="1">
    <location>
        <begin position="133"/>
        <end position="143"/>
    </location>
</feature>
<sequence length="289" mass="30080">MTAGAPLRSSVPGLQPRPPGREVHGLSHRGPGPPPALGPGAASVYPARCFLVSAGGRGPSSAQRTRALGASRGGSVSVLGRPLFGPVWGVCGARGGGGHRSCEREKHLWGLSPAGPHLSPPCSELRSRREQTCGRTQGQSAFQSGPLSSSGRSGRRAAPPSPLPACPSAERKASAVRKLPARCSHPAEADCAPWAECPPPHSPRDCSCRPGLARGVTVQPARGARRHACVLLLAGQLPHGQPAPRPWQVSLTLSTLDVPWEPWCWCLPLPRGLRGARPGAGPWRPAHTS</sequence>
<evidence type="ECO:0000313" key="3">
    <source>
        <dbReference type="Proteomes" id="UP000593571"/>
    </source>
</evidence>
<comment type="caution">
    <text evidence="2">The sequence shown here is derived from an EMBL/GenBank/DDBJ whole genome shotgun (WGS) entry which is preliminary data.</text>
</comment>
<dbReference type="Proteomes" id="UP000593571">
    <property type="component" value="Unassembled WGS sequence"/>
</dbReference>
<feature type="region of interest" description="Disordered" evidence="1">
    <location>
        <begin position="116"/>
        <end position="169"/>
    </location>
</feature>
<proteinExistence type="predicted"/>
<reference evidence="2 3" key="1">
    <citation type="journal article" date="2020" name="Nature">
        <title>Six reference-quality genomes reveal evolution of bat adaptations.</title>
        <authorList>
            <person name="Jebb D."/>
            <person name="Huang Z."/>
            <person name="Pippel M."/>
            <person name="Hughes G.M."/>
            <person name="Lavrichenko K."/>
            <person name="Devanna P."/>
            <person name="Winkler S."/>
            <person name="Jermiin L.S."/>
            <person name="Skirmuntt E.C."/>
            <person name="Katzourakis A."/>
            <person name="Burkitt-Gray L."/>
            <person name="Ray D.A."/>
            <person name="Sullivan K.A.M."/>
            <person name="Roscito J.G."/>
            <person name="Kirilenko B.M."/>
            <person name="Davalos L.M."/>
            <person name="Corthals A.P."/>
            <person name="Power M.L."/>
            <person name="Jones G."/>
            <person name="Ransome R.D."/>
            <person name="Dechmann D.K.N."/>
            <person name="Locatelli A.G."/>
            <person name="Puechmaille S.J."/>
            <person name="Fedrigo O."/>
            <person name="Jarvis E.D."/>
            <person name="Hiller M."/>
            <person name="Vernes S.C."/>
            <person name="Myers E.W."/>
            <person name="Teeling E.C."/>
        </authorList>
    </citation>
    <scope>NUCLEOTIDE SEQUENCE [LARGE SCALE GENOMIC DNA]</scope>
    <source>
        <strain evidence="2">MRouAeg1</strain>
        <tissue evidence="2">Muscle</tissue>
    </source>
</reference>
<evidence type="ECO:0000313" key="2">
    <source>
        <dbReference type="EMBL" id="KAF6395395.1"/>
    </source>
</evidence>
<dbReference type="AlphaFoldDB" id="A0A7J8BAA6"/>
<organism evidence="2 3">
    <name type="scientific">Rousettus aegyptiacus</name>
    <name type="common">Egyptian fruit bat</name>
    <name type="synonym">Pteropus aegyptiacus</name>
    <dbReference type="NCBI Taxonomy" id="9407"/>
    <lineage>
        <taxon>Eukaryota</taxon>
        <taxon>Metazoa</taxon>
        <taxon>Chordata</taxon>
        <taxon>Craniata</taxon>
        <taxon>Vertebrata</taxon>
        <taxon>Euteleostomi</taxon>
        <taxon>Mammalia</taxon>
        <taxon>Eutheria</taxon>
        <taxon>Laurasiatheria</taxon>
        <taxon>Chiroptera</taxon>
        <taxon>Yinpterochiroptera</taxon>
        <taxon>Pteropodoidea</taxon>
        <taxon>Pteropodidae</taxon>
        <taxon>Rousettinae</taxon>
        <taxon>Rousettus</taxon>
    </lineage>
</organism>
<feature type="region of interest" description="Disordered" evidence="1">
    <location>
        <begin position="1"/>
        <end position="39"/>
    </location>
</feature>
<name>A0A7J8BAA6_ROUAE</name>
<gene>
    <name evidence="2" type="ORF">HJG63_009952</name>
</gene>
<feature type="compositionally biased region" description="Low complexity" evidence="1">
    <location>
        <begin position="144"/>
        <end position="158"/>
    </location>
</feature>
<dbReference type="EMBL" id="JACASE010000018">
    <property type="protein sequence ID" value="KAF6395395.1"/>
    <property type="molecule type" value="Genomic_DNA"/>
</dbReference>
<keyword evidence="3" id="KW-1185">Reference proteome</keyword>
<protein>
    <submittedName>
        <fullName evidence="2">Uncharacterized protein</fullName>
    </submittedName>
</protein>